<gene>
    <name evidence="2" type="ORF">TVAG_305530</name>
</gene>
<dbReference type="VEuPathDB" id="TrichDB:TVAGG3_1004020"/>
<dbReference type="SMR" id="A2ERC7"/>
<dbReference type="RefSeq" id="XP_001317026.1">
    <property type="nucleotide sequence ID" value="XM_001316991.1"/>
</dbReference>
<accession>A2ERC7</accession>
<dbReference type="InterPro" id="IPR000007">
    <property type="entry name" value="Tubby_C"/>
</dbReference>
<organism evidence="2 3">
    <name type="scientific">Trichomonas vaginalis (strain ATCC PRA-98 / G3)</name>
    <dbReference type="NCBI Taxonomy" id="412133"/>
    <lineage>
        <taxon>Eukaryota</taxon>
        <taxon>Metamonada</taxon>
        <taxon>Parabasalia</taxon>
        <taxon>Trichomonadida</taxon>
        <taxon>Trichomonadidae</taxon>
        <taxon>Trichomonas</taxon>
    </lineage>
</organism>
<keyword evidence="3" id="KW-1185">Reference proteome</keyword>
<protein>
    <recommendedName>
        <fullName evidence="1">Tubby C-terminal domain-containing protein</fullName>
    </recommendedName>
</protein>
<dbReference type="SUPFAM" id="SSF54518">
    <property type="entry name" value="Tubby C-terminal domain-like"/>
    <property type="match status" value="1"/>
</dbReference>
<dbReference type="InParanoid" id="A2ERC7"/>
<dbReference type="AlphaFoldDB" id="A2ERC7"/>
<dbReference type="KEGG" id="tva:4762667"/>
<dbReference type="OrthoDB" id="10263631at2759"/>
<dbReference type="Proteomes" id="UP000001542">
    <property type="component" value="Unassembled WGS sequence"/>
</dbReference>
<dbReference type="Gene3D" id="3.20.90.10">
    <property type="entry name" value="Tubby Protein, Chain A"/>
    <property type="match status" value="1"/>
</dbReference>
<dbReference type="EMBL" id="DS113465">
    <property type="protein sequence ID" value="EAY04803.1"/>
    <property type="molecule type" value="Genomic_DNA"/>
</dbReference>
<evidence type="ECO:0000313" key="3">
    <source>
        <dbReference type="Proteomes" id="UP000001542"/>
    </source>
</evidence>
<proteinExistence type="predicted"/>
<reference evidence="2" key="1">
    <citation type="submission" date="2006-10" db="EMBL/GenBank/DDBJ databases">
        <authorList>
            <person name="Amadeo P."/>
            <person name="Zhao Q."/>
            <person name="Wortman J."/>
            <person name="Fraser-Liggett C."/>
            <person name="Carlton J."/>
        </authorList>
    </citation>
    <scope>NUCLEOTIDE SEQUENCE</scope>
    <source>
        <strain evidence="2">G3</strain>
    </source>
</reference>
<dbReference type="Pfam" id="PF01167">
    <property type="entry name" value="Tub"/>
    <property type="match status" value="1"/>
</dbReference>
<name>A2ERC7_TRIV3</name>
<dbReference type="InterPro" id="IPR025659">
    <property type="entry name" value="Tubby-like_C"/>
</dbReference>
<sequence>MTEKQEESSSGDKTKPTLFPQIVGIRVRKRVDPAVSPKILYTIKRTFTTSIRGRRTHYQILKDGQILYSAKLKSKRQSEPIPISNGSDAHYSSTNNAAYLLCGDGRIEFSLRAKDQYGPEVITIQHSHIQNDKHLPKTLKVTLFLKDSLIPHKLISKQPQMTDDMEWVLDFHNKELIPSTKNIILINEENTLEYLLVRKVSKDTLEADAVSLFSPLAVFGVALSLYVAPV</sequence>
<evidence type="ECO:0000313" key="2">
    <source>
        <dbReference type="EMBL" id="EAY04803.1"/>
    </source>
</evidence>
<dbReference type="VEuPathDB" id="TrichDB:TVAG_305530"/>
<reference evidence="2" key="2">
    <citation type="journal article" date="2007" name="Science">
        <title>Draft genome sequence of the sexually transmitted pathogen Trichomonas vaginalis.</title>
        <authorList>
            <person name="Carlton J.M."/>
            <person name="Hirt R.P."/>
            <person name="Silva J.C."/>
            <person name="Delcher A.L."/>
            <person name="Schatz M."/>
            <person name="Zhao Q."/>
            <person name="Wortman J.R."/>
            <person name="Bidwell S.L."/>
            <person name="Alsmark U.C.M."/>
            <person name="Besteiro S."/>
            <person name="Sicheritz-Ponten T."/>
            <person name="Noel C.J."/>
            <person name="Dacks J.B."/>
            <person name="Foster P.G."/>
            <person name="Simillion C."/>
            <person name="Van de Peer Y."/>
            <person name="Miranda-Saavedra D."/>
            <person name="Barton G.J."/>
            <person name="Westrop G.D."/>
            <person name="Mueller S."/>
            <person name="Dessi D."/>
            <person name="Fiori P.L."/>
            <person name="Ren Q."/>
            <person name="Paulsen I."/>
            <person name="Zhang H."/>
            <person name="Bastida-Corcuera F.D."/>
            <person name="Simoes-Barbosa A."/>
            <person name="Brown M.T."/>
            <person name="Hayes R.D."/>
            <person name="Mukherjee M."/>
            <person name="Okumura C.Y."/>
            <person name="Schneider R."/>
            <person name="Smith A.J."/>
            <person name="Vanacova S."/>
            <person name="Villalvazo M."/>
            <person name="Haas B.J."/>
            <person name="Pertea M."/>
            <person name="Feldblyum T.V."/>
            <person name="Utterback T.R."/>
            <person name="Shu C.L."/>
            <person name="Osoegawa K."/>
            <person name="de Jong P.J."/>
            <person name="Hrdy I."/>
            <person name="Horvathova L."/>
            <person name="Zubacova Z."/>
            <person name="Dolezal P."/>
            <person name="Malik S.B."/>
            <person name="Logsdon J.M. Jr."/>
            <person name="Henze K."/>
            <person name="Gupta A."/>
            <person name="Wang C.C."/>
            <person name="Dunne R.L."/>
            <person name="Upcroft J.A."/>
            <person name="Upcroft P."/>
            <person name="White O."/>
            <person name="Salzberg S.L."/>
            <person name="Tang P."/>
            <person name="Chiu C.-H."/>
            <person name="Lee Y.-S."/>
            <person name="Embley T.M."/>
            <person name="Coombs G.H."/>
            <person name="Mottram J.C."/>
            <person name="Tachezy J."/>
            <person name="Fraser-Liggett C.M."/>
            <person name="Johnson P.J."/>
        </authorList>
    </citation>
    <scope>NUCLEOTIDE SEQUENCE [LARGE SCALE GENOMIC DNA]</scope>
    <source>
        <strain evidence="2">G3</strain>
    </source>
</reference>
<feature type="domain" description="Tubby C-terminal" evidence="1">
    <location>
        <begin position="138"/>
        <end position="224"/>
    </location>
</feature>
<evidence type="ECO:0000259" key="1">
    <source>
        <dbReference type="Pfam" id="PF01167"/>
    </source>
</evidence>